<dbReference type="Proteomes" id="UP000460412">
    <property type="component" value="Unassembled WGS sequence"/>
</dbReference>
<keyword evidence="1" id="KW-0472">Membrane</keyword>
<keyword evidence="1" id="KW-0812">Transmembrane</keyword>
<dbReference type="AlphaFoldDB" id="A0A7X3MEG9"/>
<feature type="transmembrane region" description="Helical" evidence="1">
    <location>
        <begin position="309"/>
        <end position="331"/>
    </location>
</feature>
<feature type="transmembrane region" description="Helical" evidence="1">
    <location>
        <begin position="238"/>
        <end position="256"/>
    </location>
</feature>
<comment type="caution">
    <text evidence="3">The sequence shown here is derived from an EMBL/GenBank/DDBJ whole genome shotgun (WGS) entry which is preliminary data.</text>
</comment>
<evidence type="ECO:0000313" key="4">
    <source>
        <dbReference type="Proteomes" id="UP000460412"/>
    </source>
</evidence>
<dbReference type="RefSeq" id="WP_159750201.1">
    <property type="nucleotide sequence ID" value="NZ_CASSPE010000005.1"/>
</dbReference>
<keyword evidence="4" id="KW-1185">Reference proteome</keyword>
<evidence type="ECO:0000259" key="2">
    <source>
        <dbReference type="Pfam" id="PF20047"/>
    </source>
</evidence>
<feature type="transmembrane region" description="Helical" evidence="1">
    <location>
        <begin position="95"/>
        <end position="119"/>
    </location>
</feature>
<sequence length="663" mass="74348">MTSAKYFSRWFREAGRSHLVSVLSWGFLSLYMVMTLVDISADSEYVFFGLGSMELCILCTVLGLAFSGLEFFYLFQVRQQDFYYSLPVKKSTVFFSRYIHGLCQFFTPLLVTQMLLAVYEAVNIRNFTPYAGAYLARSVGAALLVFLIFYHTGILAVVISGKIITAVAALVLFLLYFQVMIQNIFYGYVKEFYLHFYRIPLFDEAGKLLAPFALAKSLMGTGIYDCKEVWEYEPKGSAVLAAFLWAGVFLTLALLVHKERKTEKTGRAFVSAWAERVVEGAVSLLAGMGFGILLLDMTQVKEYGIAAEVLVIGVCGIVGACGGHLLIECLVWTQGSGLWRRKWQMCVVSVCAFAAGCMFLANKTGFDNYIPKREQVAEMAFCINGIDMSQRQFGRAKTEDNSVTEERLLWYSMAEEESIDEGFTWVQGVLNGGDSKVTTATVCYRLKDGSRRYRRYPLNQKALDSFANVYETKEYKKRAYPLIEVKDVKKGQITWSDGIDERMLGMSEREKEALLAAYKEDVAGLKMDDLKTDFPVGCMEIISEVDGIYQEAMIYPFFEKTLKVLEGAGVDADKSLADYKIASMKVQTSTPMSKGYSGGVNVHFYDKENDIAQWSKKLIPDNLAIQPLLCPVKPYVEAEVQVEDEAVGGIVVVDCYEMEGGVE</sequence>
<feature type="transmembrane region" description="Helical" evidence="1">
    <location>
        <begin position="343"/>
        <end position="361"/>
    </location>
</feature>
<evidence type="ECO:0000313" key="3">
    <source>
        <dbReference type="EMBL" id="MXP74871.1"/>
    </source>
</evidence>
<evidence type="ECO:0000256" key="1">
    <source>
        <dbReference type="SAM" id="Phobius"/>
    </source>
</evidence>
<protein>
    <submittedName>
        <fullName evidence="3">ABC-2 transporter permease</fullName>
    </submittedName>
</protein>
<dbReference type="EMBL" id="WUQX01000001">
    <property type="protein sequence ID" value="MXP74871.1"/>
    <property type="molecule type" value="Genomic_DNA"/>
</dbReference>
<dbReference type="InterPro" id="IPR045611">
    <property type="entry name" value="DUF6449"/>
</dbReference>
<accession>A0A7X3MEG9</accession>
<proteinExistence type="predicted"/>
<feature type="transmembrane region" description="Helical" evidence="1">
    <location>
        <begin position="166"/>
        <end position="189"/>
    </location>
</feature>
<feature type="transmembrane region" description="Helical" evidence="1">
    <location>
        <begin position="139"/>
        <end position="159"/>
    </location>
</feature>
<reference evidence="3 4" key="1">
    <citation type="submission" date="2019-12" db="EMBL/GenBank/DDBJ databases">
        <title>Sporaefaciens musculi gen. nov., sp. nov., a novel bacterium isolated from the caecum of an obese mouse.</title>
        <authorList>
            <person name="Rasmussen T.S."/>
            <person name="Streidl T."/>
            <person name="Hitch T.C.A."/>
            <person name="Wortmann E."/>
            <person name="Deptula P."/>
            <person name="Hansen M."/>
            <person name="Nielsen D.S."/>
            <person name="Clavel T."/>
            <person name="Vogensen F.K."/>
        </authorList>
    </citation>
    <scope>NUCLEOTIDE SEQUENCE [LARGE SCALE GENOMIC DNA]</scope>
    <source>
        <strain evidence="3 4">WCA-9-b2</strain>
    </source>
</reference>
<feature type="domain" description="DUF6449" evidence="2">
    <location>
        <begin position="444"/>
        <end position="541"/>
    </location>
</feature>
<feature type="transmembrane region" description="Helical" evidence="1">
    <location>
        <begin position="20"/>
        <end position="39"/>
    </location>
</feature>
<organism evidence="3 4">
    <name type="scientific">Sporofaciens musculi</name>
    <dbReference type="NCBI Taxonomy" id="2681861"/>
    <lineage>
        <taxon>Bacteria</taxon>
        <taxon>Bacillati</taxon>
        <taxon>Bacillota</taxon>
        <taxon>Clostridia</taxon>
        <taxon>Lachnospirales</taxon>
        <taxon>Lachnospiraceae</taxon>
        <taxon>Sporofaciens</taxon>
    </lineage>
</organism>
<dbReference type="Pfam" id="PF20047">
    <property type="entry name" value="DUF6449"/>
    <property type="match status" value="1"/>
</dbReference>
<gene>
    <name evidence="3" type="ORF">GN277_05580</name>
</gene>
<feature type="transmembrane region" description="Helical" evidence="1">
    <location>
        <begin position="45"/>
        <end position="75"/>
    </location>
</feature>
<feature type="transmembrane region" description="Helical" evidence="1">
    <location>
        <begin position="277"/>
        <end position="297"/>
    </location>
</feature>
<name>A0A7X3MEG9_9FIRM</name>
<keyword evidence="1" id="KW-1133">Transmembrane helix</keyword>